<dbReference type="InterPro" id="IPR052342">
    <property type="entry name" value="MCH/BMMD"/>
</dbReference>
<evidence type="ECO:0000313" key="3">
    <source>
        <dbReference type="Proteomes" id="UP000000329"/>
    </source>
</evidence>
<accession>D8J1L6</accession>
<dbReference type="KEGG" id="hse:Hsero_1120"/>
<dbReference type="HOGENOM" id="CLU_094876_1_0_4"/>
<dbReference type="AlphaFoldDB" id="D8J1L6"/>
<dbReference type="Gene3D" id="3.10.129.10">
    <property type="entry name" value="Hotdog Thioesterase"/>
    <property type="match status" value="1"/>
</dbReference>
<organism evidence="2 3">
    <name type="scientific">Herbaspirillum seropedicae (strain SmR1)</name>
    <dbReference type="NCBI Taxonomy" id="757424"/>
    <lineage>
        <taxon>Bacteria</taxon>
        <taxon>Pseudomonadati</taxon>
        <taxon>Pseudomonadota</taxon>
        <taxon>Betaproteobacteria</taxon>
        <taxon>Burkholderiales</taxon>
        <taxon>Oxalobacteraceae</taxon>
        <taxon>Herbaspirillum</taxon>
    </lineage>
</organism>
<name>D8J1L6_HERSS</name>
<dbReference type="InterPro" id="IPR029069">
    <property type="entry name" value="HotDog_dom_sf"/>
</dbReference>
<proteinExistence type="predicted"/>
<dbReference type="PANTHER" id="PTHR43664">
    <property type="entry name" value="MONOAMINE OXIDASE-RELATED"/>
    <property type="match status" value="1"/>
</dbReference>
<dbReference type="Pfam" id="PF01575">
    <property type="entry name" value="MaoC_dehydratas"/>
    <property type="match status" value="1"/>
</dbReference>
<evidence type="ECO:0000313" key="2">
    <source>
        <dbReference type="EMBL" id="ADJ62637.1"/>
    </source>
</evidence>
<dbReference type="STRING" id="757424.Hsero_1120"/>
<gene>
    <name evidence="2" type="ordered locus">Hsero_1120</name>
</gene>
<dbReference type="InterPro" id="IPR002539">
    <property type="entry name" value="MaoC-like_dom"/>
</dbReference>
<feature type="domain" description="MaoC-like" evidence="1">
    <location>
        <begin position="30"/>
        <end position="133"/>
    </location>
</feature>
<dbReference type="RefSeq" id="WP_013233148.1">
    <property type="nucleotide sequence ID" value="NC_014323.1"/>
</dbReference>
<dbReference type="CDD" id="cd03454">
    <property type="entry name" value="YdeM"/>
    <property type="match status" value="1"/>
</dbReference>
<dbReference type="SUPFAM" id="SSF54637">
    <property type="entry name" value="Thioesterase/thiol ester dehydrase-isomerase"/>
    <property type="match status" value="1"/>
</dbReference>
<reference evidence="2 3" key="1">
    <citation type="submission" date="2010-04" db="EMBL/GenBank/DDBJ databases">
        <title>The genome of Herbaspirillum seropedicae SmR1, an endophytic, nitrogen-fixing, plant-growth promoting beta-Proteobacteria.</title>
        <authorList>
            <person name="Pedrosa F.O."/>
            <person name="Monteiro R.A."/>
            <person name="Wassem R."/>
            <person name="Cruz L.M."/>
            <person name="Ayub R.A."/>
            <person name="Colauto N.B."/>
            <person name="Fernandez M.A."/>
            <person name="Fungaro M.H.P."/>
            <person name="Grisard E.C."/>
            <person name="Hungria M."/>
            <person name="Madeira H.M.F."/>
            <person name="Nodari R.O."/>
            <person name="Osaku C.A."/>
            <person name="Petzl-Erler M.L."/>
            <person name="Terenzi H."/>
            <person name="Vieira L.G.E."/>
            <person name="Almeida M.I.M."/>
            <person name="Alves L.R."/>
            <person name="Arantes O.M.N."/>
            <person name="Balsanelli E."/>
            <person name="Barcellos F.G."/>
            <person name="Baura V.A."/>
            <person name="Binde D.R."/>
            <person name="Campo R.J."/>
            <person name="Chubatsu L.S."/>
            <person name="Chueire L.M.O."/>
            <person name="Ciferri R.R."/>
            <person name="Correa L.C."/>
            <person name="da Conceicao Silva J.L."/>
            <person name="Dabul A.N.G."/>
            <person name="Dambros B.P."/>
            <person name="Faoro H."/>
            <person name="Favetti A."/>
            <person name="Friedermann G."/>
            <person name="Furlaneto M.C."/>
            <person name="Gasques L.S."/>
            <person name="Gimenes C.C.T."/>
            <person name="Gioppo N.M.R."/>
            <person name="Glienke-Blanco C."/>
            <person name="Godoy L.P."/>
            <person name="Guerra M.P."/>
            <person name="Karp S."/>
            <person name="Kava-Cordeiro V."/>
            <person name="Margarido V.P."/>
            <person name="Mathioni S.M."/>
            <person name="Menck-Soares M.A."/>
            <person name="Murace N.K."/>
            <person name="Nicolas M.F."/>
            <person name="Oliveira C.E.C."/>
            <person name="Pagnan N.A.B."/>
            <person name="Pamphile J.A."/>
            <person name="Patussi E.V."/>
            <person name="Pereira L.F.P."/>
            <person name="Pereira-Ferrari L."/>
            <person name="Pinto F.G.S."/>
            <person name="Precoma C."/>
            <person name="Prioli A.J."/>
            <person name="Prioli S.M.A.P."/>
            <person name="Raittz R.T."/>
            <person name="Ramos H.J.O."/>
            <person name="Ribeiro E.M.S.F."/>
            <person name="Rigo L.U."/>
            <person name="Rocha C.L.M.S.C."/>
            <person name="Rocha S.N."/>
            <person name="Santos K."/>
            <person name="Satori D."/>
            <person name="Silva A.G."/>
            <person name="Simao R.C.G."/>
            <person name="Soares M.A.M."/>
            <person name="Souza E.M."/>
            <person name="Steffens M.B.R."/>
            <person name="Steindel M."/>
            <person name="Tadra-Sfeir M.Z."/>
            <person name="Takahashi E.K."/>
            <person name="Torres R.A."/>
            <person name="Valle J.S."/>
            <person name="Vernal J.I."/>
            <person name="Vilas-Boas L.A."/>
            <person name="Watanabe M.A.E."/>
            <person name="Weiss V.A."/>
            <person name="Yates M.A."/>
            <person name="Souza E.M."/>
        </authorList>
    </citation>
    <scope>NUCLEOTIDE SEQUENCE [LARGE SCALE GENOMIC DNA]</scope>
    <source>
        <strain evidence="2 3">SmR1</strain>
    </source>
</reference>
<dbReference type="EC" id="4.2.1.-" evidence="2"/>
<dbReference type="GO" id="GO:0016829">
    <property type="term" value="F:lyase activity"/>
    <property type="evidence" value="ECO:0007669"/>
    <property type="project" value="UniProtKB-KW"/>
</dbReference>
<dbReference type="eggNOG" id="COG2030">
    <property type="taxonomic scope" value="Bacteria"/>
</dbReference>
<keyword evidence="2" id="KW-0456">Lyase</keyword>
<dbReference type="OrthoDB" id="5298629at2"/>
<evidence type="ECO:0000259" key="1">
    <source>
        <dbReference type="Pfam" id="PF01575"/>
    </source>
</evidence>
<keyword evidence="3" id="KW-1185">Reference proteome</keyword>
<protein>
    <submittedName>
        <fullName evidence="2">Acyl dehydratase protein</fullName>
        <ecNumber evidence="2">4.2.1.-</ecNumber>
    </submittedName>
</protein>
<sequence>MQPIVAHRSGIDNSDQGEHVEQPKYLDDFQPGQVFRSPGSLTVHSADIKAFAAQFDPQPFHLDEAAAQQTFFKGLAASGWHTAALTMRLLVDTLNIEGGLIGAGFDEFRWPRPTRPGDTLRLDAEVLGIKTSQSKPLQGFLHHRVTTYNQHDEPVLIMTGNLLVPRRSQG</sequence>
<dbReference type="GeneID" id="29394193"/>
<dbReference type="EMBL" id="CP002039">
    <property type="protein sequence ID" value="ADJ62637.1"/>
    <property type="molecule type" value="Genomic_DNA"/>
</dbReference>
<dbReference type="PANTHER" id="PTHR43664:SF1">
    <property type="entry name" value="BETA-METHYLMALYL-COA DEHYDRATASE"/>
    <property type="match status" value="1"/>
</dbReference>
<dbReference type="Proteomes" id="UP000000329">
    <property type="component" value="Chromosome"/>
</dbReference>